<dbReference type="Gene3D" id="3.40.50.300">
    <property type="entry name" value="P-loop containing nucleotide triphosphate hydrolases"/>
    <property type="match status" value="2"/>
</dbReference>
<dbReference type="InterPro" id="IPR014001">
    <property type="entry name" value="Helicase_ATP-bd"/>
</dbReference>
<keyword evidence="3 7" id="KW-0347">Helicase</keyword>
<dbReference type="SMART" id="SM00487">
    <property type="entry name" value="DEXDc"/>
    <property type="match status" value="1"/>
</dbReference>
<dbReference type="OrthoDB" id="9814088at2"/>
<feature type="domain" description="Helicase ATP-binding" evidence="5">
    <location>
        <begin position="275"/>
        <end position="447"/>
    </location>
</feature>
<keyword evidence="8" id="KW-1185">Reference proteome</keyword>
<dbReference type="InterPro" id="IPR001650">
    <property type="entry name" value="Helicase_C-like"/>
</dbReference>
<dbReference type="Pfam" id="PF00271">
    <property type="entry name" value="Helicase_C"/>
    <property type="match status" value="1"/>
</dbReference>
<dbReference type="GO" id="GO:0005524">
    <property type="term" value="F:ATP binding"/>
    <property type="evidence" value="ECO:0007669"/>
    <property type="project" value="UniProtKB-KW"/>
</dbReference>
<keyword evidence="1" id="KW-0547">Nucleotide-binding</keyword>
<keyword evidence="2" id="KW-0378">Hydrolase</keyword>
<name>A0A7X4W384_9GAMM</name>
<keyword evidence="4" id="KW-0067">ATP-binding</keyword>
<protein>
    <submittedName>
        <fullName evidence="7">DEAD/DEAH box helicase family protein</fullName>
    </submittedName>
</protein>
<dbReference type="GO" id="GO:0003677">
    <property type="term" value="F:DNA binding"/>
    <property type="evidence" value="ECO:0007669"/>
    <property type="project" value="InterPro"/>
</dbReference>
<reference evidence="7 8" key="1">
    <citation type="submission" date="2019-12" db="EMBL/GenBank/DDBJ databases">
        <title>Draft genome sequencing of Halomonas alimentaria DSM 15356.</title>
        <authorList>
            <person name="Pandiyan K."/>
            <person name="Kushwaha P."/>
            <person name="Gowdham M."/>
            <person name="Chakdar H."/>
            <person name="Singh A."/>
            <person name="Kumar M."/>
            <person name="Saxena A.K."/>
        </authorList>
    </citation>
    <scope>NUCLEOTIDE SEQUENCE [LARGE SCALE GENOMIC DNA]</scope>
    <source>
        <strain evidence="7 8">DSM 15356</strain>
    </source>
</reference>
<gene>
    <name evidence="7" type="ORF">GRB96_03540</name>
</gene>
<organism evidence="7 8">
    <name type="scientific">Halomonas alimentaria</name>
    <dbReference type="NCBI Taxonomy" id="147248"/>
    <lineage>
        <taxon>Bacteria</taxon>
        <taxon>Pseudomonadati</taxon>
        <taxon>Pseudomonadota</taxon>
        <taxon>Gammaproteobacteria</taxon>
        <taxon>Oceanospirillales</taxon>
        <taxon>Halomonadaceae</taxon>
        <taxon>Halomonas</taxon>
    </lineage>
</organism>
<evidence type="ECO:0000256" key="3">
    <source>
        <dbReference type="ARBA" id="ARBA00022806"/>
    </source>
</evidence>
<dbReference type="PANTHER" id="PTHR11274">
    <property type="entry name" value="RAD25/XP-B DNA REPAIR HELICASE"/>
    <property type="match status" value="1"/>
</dbReference>
<dbReference type="Pfam" id="PF04851">
    <property type="entry name" value="ResIII"/>
    <property type="match status" value="1"/>
</dbReference>
<dbReference type="PROSITE" id="PS51192">
    <property type="entry name" value="HELICASE_ATP_BIND_1"/>
    <property type="match status" value="1"/>
</dbReference>
<evidence type="ECO:0000313" key="7">
    <source>
        <dbReference type="EMBL" id="NAW33494.1"/>
    </source>
</evidence>
<evidence type="ECO:0000259" key="5">
    <source>
        <dbReference type="PROSITE" id="PS51192"/>
    </source>
</evidence>
<dbReference type="InterPro" id="IPR006935">
    <property type="entry name" value="Helicase/UvrB_N"/>
</dbReference>
<dbReference type="AlphaFoldDB" id="A0A7X4W384"/>
<dbReference type="InterPro" id="IPR027417">
    <property type="entry name" value="P-loop_NTPase"/>
</dbReference>
<comment type="caution">
    <text evidence="7">The sequence shown here is derived from an EMBL/GenBank/DDBJ whole genome shotgun (WGS) entry which is preliminary data.</text>
</comment>
<dbReference type="SUPFAM" id="SSF52540">
    <property type="entry name" value="P-loop containing nucleoside triphosphate hydrolases"/>
    <property type="match status" value="2"/>
</dbReference>
<dbReference type="InterPro" id="IPR050615">
    <property type="entry name" value="ATP-dep_DNA_Helicase"/>
</dbReference>
<accession>A0A7X4W384</accession>
<dbReference type="GO" id="GO:0016787">
    <property type="term" value="F:hydrolase activity"/>
    <property type="evidence" value="ECO:0007669"/>
    <property type="project" value="UniProtKB-KW"/>
</dbReference>
<dbReference type="PANTHER" id="PTHR11274:SF0">
    <property type="entry name" value="GENERAL TRANSCRIPTION AND DNA REPAIR FACTOR IIH HELICASE SUBUNIT XPB"/>
    <property type="match status" value="1"/>
</dbReference>
<feature type="domain" description="Helicase C-terminal" evidence="6">
    <location>
        <begin position="537"/>
        <end position="713"/>
    </location>
</feature>
<evidence type="ECO:0000259" key="6">
    <source>
        <dbReference type="PROSITE" id="PS51194"/>
    </source>
</evidence>
<evidence type="ECO:0000313" key="8">
    <source>
        <dbReference type="Proteomes" id="UP000487929"/>
    </source>
</evidence>
<dbReference type="RefSeq" id="WP_161430570.1">
    <property type="nucleotide sequence ID" value="NZ_WUTT01000001.1"/>
</dbReference>
<dbReference type="PROSITE" id="PS51194">
    <property type="entry name" value="HELICASE_CTER"/>
    <property type="match status" value="1"/>
</dbReference>
<proteinExistence type="predicted"/>
<dbReference type="Proteomes" id="UP000487929">
    <property type="component" value="Unassembled WGS sequence"/>
</dbReference>
<dbReference type="SMART" id="SM00490">
    <property type="entry name" value="HELICc"/>
    <property type="match status" value="1"/>
</dbReference>
<evidence type="ECO:0000256" key="2">
    <source>
        <dbReference type="ARBA" id="ARBA00022801"/>
    </source>
</evidence>
<dbReference type="GO" id="GO:0004386">
    <property type="term" value="F:helicase activity"/>
    <property type="evidence" value="ECO:0007669"/>
    <property type="project" value="UniProtKB-KW"/>
</dbReference>
<sequence length="718" mass="82239">MHLLTDIEWAGVYRSGDQNLFKELYTPALRAAVQYDRAVGFFSSQALVANLQGISSLIKNNGEMRLIIGHPLDESEFEAVKQGYRIKSLLIKFEEKLDSILENIDGYESKRLSLLSYLIASDKLRIKYAFRKRGMYHEKIGVIYDSEGNVLVFHGSANETIYALDAKYNAESISVYKSWDEHSFKLYGEPYVDGFEKLWENRQTNTATFDVPSTFYEKIKKISPPPESSLLEIDSEPDSYDEFFGFNVTFNKPKIPERLGGKEFEIRNHQKRAIKSWAQNKYKGILKLSTGSGKTITAIYAATKVYEARSKKGLRTMLIVSVPYQELARQWIENLELFNIRAIKCWQSKSTWYDDLKQEILDFNMGVIDFVSIVVVNRTMEGRDFQDVLKDTSPEEIMLIGDECHNHGSKKTSASLPSCYYRLGLSATPYRSDEDELDSPFPDFAKENINNYYGEIVSEYSLGDAINDGVLCEYEYHVVPVYLTQEEQDEYEYLSNEIAKLVMYDRGSKQSNENNELTRLCGQRSRLLGAAQNKLIALNRLARSIPKQQRSYSLFYCGEGRASYSDSGDEKETSKVIEEVSKVLDESGWHTSRFTSQESKRDRASIMENFKNGTIDALVSMKVLDEGVDVPICDKAFIIASTRNPRQYIQRRGRVLRKHSTKDSAAIYDFVVLPIDYTSASQKLKEAELERVDDFALLAINRFEVEKEIEALGIRSEQ</sequence>
<evidence type="ECO:0000256" key="4">
    <source>
        <dbReference type="ARBA" id="ARBA00022840"/>
    </source>
</evidence>
<evidence type="ECO:0000256" key="1">
    <source>
        <dbReference type="ARBA" id="ARBA00022741"/>
    </source>
</evidence>
<dbReference type="EMBL" id="WUTT01000001">
    <property type="protein sequence ID" value="NAW33494.1"/>
    <property type="molecule type" value="Genomic_DNA"/>
</dbReference>
<dbReference type="CDD" id="cd09179">
    <property type="entry name" value="PLDc_N_DEXD_a"/>
    <property type="match status" value="1"/>
</dbReference>